<dbReference type="Pfam" id="PF02543">
    <property type="entry name" value="Carbam_trans_N"/>
    <property type="match status" value="1"/>
</dbReference>
<dbReference type="InterPro" id="IPR031730">
    <property type="entry name" value="Carbam_trans_C"/>
</dbReference>
<accession>A0A6G3SYH5</accession>
<gene>
    <name evidence="4" type="ORF">G3I43_25175</name>
</gene>
<organism evidence="4">
    <name type="scientific">Streptomyces anulatus</name>
    <name type="common">Streptomyces chrysomallus</name>
    <dbReference type="NCBI Taxonomy" id="1892"/>
    <lineage>
        <taxon>Bacteria</taxon>
        <taxon>Bacillati</taxon>
        <taxon>Actinomycetota</taxon>
        <taxon>Actinomycetes</taxon>
        <taxon>Kitasatosporales</taxon>
        <taxon>Streptomycetaceae</taxon>
        <taxon>Streptomyces</taxon>
    </lineage>
</organism>
<sequence>MSSGTKYYLSCYLSPPDTIESFSIRHDHAIALWEHSARTIKLRRYWEMERISGQKHHLWPLYSTGRVERVLADLLAEEGLTLDDISMTWGTPGLPRYREIVVPEGAEEYPMHSLSHLFSGLLMDTRIFKAEKIVALAVDGGPDRVLDKSKKQFRYAGCVSDKGVVRYMPVDSPGNLYSECRNVFGKEEGTLMALASATRTAIEYDVESAVTGIDLSGVHRRPSEDSAAFVRDVVAAAERQIDPASVADGFSFEENLQSAVMKCVQRACELIMERNIVRLCAMGGVEPDDCYLSISGGYALNCPSNSWILERFGFKDLLTPPCPDDSGQALGLGLLGLFGEGALKESEFKLFHAYYGSVIPRVEEESVDGAEWVESVTPFDPEVFLGDLANGPVAWVDGASEIGPRALGNRSLIADPRTMESKDLLNRYKRRQWWRPVAPMVMEEFFEGWFETSQKSPFMLKAVQVRSAVAKRVPAILHEDGSARFQTVGRDSNPSLHSALAVFHEATGVPMLCNTSLNDKGEPIVDRADDAITFCARRGVEVAYINGRRVAVRADVDGMLEPSSRRASYFTGQAAVRDEIWDEWIAAGTSVAGLYMRANAPGLRGFDRSERSVRYINRLAAIQGRQEHFGRAVKKFEEMFGPGSDFGLGVRWEL</sequence>
<dbReference type="InterPro" id="IPR038152">
    <property type="entry name" value="Carbam_trans_C_sf"/>
</dbReference>
<dbReference type="InterPro" id="IPR051338">
    <property type="entry name" value="NodU/CmcH_Carbamoyltrnsfr"/>
</dbReference>
<feature type="domain" description="Carbamoyltransferase C-terminal" evidence="3">
    <location>
        <begin position="392"/>
        <end position="547"/>
    </location>
</feature>
<dbReference type="AlphaFoldDB" id="A0A6G3SYH5"/>
<reference evidence="4" key="1">
    <citation type="submission" date="2020-01" db="EMBL/GenBank/DDBJ databases">
        <title>Insect and environment-associated Actinomycetes.</title>
        <authorList>
            <person name="Currrie C."/>
            <person name="Chevrette M."/>
            <person name="Carlson C."/>
            <person name="Stubbendieck R."/>
            <person name="Wendt-Pienkowski E."/>
        </authorList>
    </citation>
    <scope>NUCLEOTIDE SEQUENCE</scope>
    <source>
        <strain evidence="4">SID505</strain>
    </source>
</reference>
<comment type="similarity">
    <text evidence="1">Belongs to the NodU/CmcH family.</text>
</comment>
<evidence type="ECO:0000313" key="4">
    <source>
        <dbReference type="EMBL" id="NEB87438.1"/>
    </source>
</evidence>
<name>A0A6G3SYH5_STRAQ</name>
<dbReference type="InterPro" id="IPR003696">
    <property type="entry name" value="Carbtransf_dom"/>
</dbReference>
<dbReference type="EMBL" id="JAAGMK010000722">
    <property type="protein sequence ID" value="NEB87438.1"/>
    <property type="molecule type" value="Genomic_DNA"/>
</dbReference>
<dbReference type="RefSeq" id="WP_164259022.1">
    <property type="nucleotide sequence ID" value="NZ_JAAGLK010000259.1"/>
</dbReference>
<dbReference type="Gene3D" id="3.30.420.40">
    <property type="match status" value="1"/>
</dbReference>
<dbReference type="Gene3D" id="3.90.870.20">
    <property type="entry name" value="Carbamoyltransferase, C-terminal domain"/>
    <property type="match status" value="1"/>
</dbReference>
<evidence type="ECO:0000256" key="1">
    <source>
        <dbReference type="ARBA" id="ARBA00006129"/>
    </source>
</evidence>
<keyword evidence="4" id="KW-0808">Transferase</keyword>
<dbReference type="PANTHER" id="PTHR34847">
    <property type="entry name" value="NODULATION PROTEIN U"/>
    <property type="match status" value="1"/>
</dbReference>
<dbReference type="GO" id="GO:0016740">
    <property type="term" value="F:transferase activity"/>
    <property type="evidence" value="ECO:0007669"/>
    <property type="project" value="UniProtKB-KW"/>
</dbReference>
<evidence type="ECO:0000259" key="3">
    <source>
        <dbReference type="Pfam" id="PF16861"/>
    </source>
</evidence>
<dbReference type="Pfam" id="PF16861">
    <property type="entry name" value="Carbam_trans_C"/>
    <property type="match status" value="1"/>
</dbReference>
<evidence type="ECO:0000259" key="2">
    <source>
        <dbReference type="Pfam" id="PF02543"/>
    </source>
</evidence>
<proteinExistence type="inferred from homology"/>
<comment type="caution">
    <text evidence="4">The sequence shown here is derived from an EMBL/GenBank/DDBJ whole genome shotgun (WGS) entry which is preliminary data.</text>
</comment>
<feature type="domain" description="Carbamoyltransferase" evidence="2">
    <location>
        <begin position="271"/>
        <end position="331"/>
    </location>
</feature>
<dbReference type="PANTHER" id="PTHR34847:SF1">
    <property type="entry name" value="NODULATION PROTEIN U"/>
    <property type="match status" value="1"/>
</dbReference>
<protein>
    <submittedName>
        <fullName evidence="4">Carbamoyltransferase</fullName>
    </submittedName>
</protein>